<dbReference type="GO" id="GO:0016853">
    <property type="term" value="F:isomerase activity"/>
    <property type="evidence" value="ECO:0007669"/>
    <property type="project" value="UniProtKB-ARBA"/>
</dbReference>
<sequence length="295" mass="32686">MRLISYKNRKENDIQTGLLINDDQELIPLITLGLPSDMNDLIKIDFEEIQNKISLKNDETSKLSLSDVKILSPIPRPLRNIMCVGKNYHDHAQEFYGSGFDSSGKKAVADFPVIFTKATTSVIATSENIVLANDYTNTTDYEGELGLVLRKGGKNIKPEDAYDHVFGYTIINDVSARNIQKQHEQWFIGKSPDTYCPMGPALVTADEIQDVTKLKLRTIVNDEVRQDSVVSRLIFDIPTLISTISKTMTLETCDIIATGTPAGVGIGSEPPIYLKSGDSVEIHIDKIGVLKNQVL</sequence>
<accession>A0A368DIY9</accession>
<dbReference type="AlphaFoldDB" id="A0A368DIY9"/>
<dbReference type="GO" id="GO:0019752">
    <property type="term" value="P:carboxylic acid metabolic process"/>
    <property type="evidence" value="ECO:0007669"/>
    <property type="project" value="UniProtKB-ARBA"/>
</dbReference>
<comment type="similarity">
    <text evidence="1">Belongs to the FAH family.</text>
</comment>
<gene>
    <name evidence="4" type="ORF">DBW71_06260</name>
</gene>
<evidence type="ECO:0000313" key="5">
    <source>
        <dbReference type="Proteomes" id="UP000253570"/>
    </source>
</evidence>
<dbReference type="FunFam" id="3.90.850.10:FF:000002">
    <property type="entry name" value="2-hydroxyhepta-2,4-diene-1,7-dioate isomerase"/>
    <property type="match status" value="1"/>
</dbReference>
<reference evidence="4 5" key="1">
    <citation type="journal article" date="2018" name="Microbiome">
        <title>Fine metagenomic profile of the Mediterranean stratified and mixed water columns revealed by assembly and recruitment.</title>
        <authorList>
            <person name="Haro-Moreno J.M."/>
            <person name="Lopez-Perez M."/>
            <person name="De La Torre J.R."/>
            <person name="Picazo A."/>
            <person name="Camacho A."/>
            <person name="Rodriguez-Valera F."/>
        </authorList>
    </citation>
    <scope>NUCLEOTIDE SEQUENCE [LARGE SCALE GENOMIC DNA]</scope>
    <source>
        <strain evidence="4">MED-G57</strain>
    </source>
</reference>
<evidence type="ECO:0000259" key="3">
    <source>
        <dbReference type="Pfam" id="PF01557"/>
    </source>
</evidence>
<dbReference type="GO" id="GO:0046872">
    <property type="term" value="F:metal ion binding"/>
    <property type="evidence" value="ECO:0007669"/>
    <property type="project" value="UniProtKB-KW"/>
</dbReference>
<keyword evidence="4" id="KW-0378">Hydrolase</keyword>
<dbReference type="Gene3D" id="3.90.850.10">
    <property type="entry name" value="Fumarylacetoacetase-like, C-terminal domain"/>
    <property type="match status" value="1"/>
</dbReference>
<comment type="caution">
    <text evidence="4">The sequence shown here is derived from an EMBL/GenBank/DDBJ whole genome shotgun (WGS) entry which is preliminary data.</text>
</comment>
<dbReference type="InterPro" id="IPR036663">
    <property type="entry name" value="Fumarylacetoacetase_C_sf"/>
</dbReference>
<dbReference type="InterPro" id="IPR011234">
    <property type="entry name" value="Fumarylacetoacetase-like_C"/>
</dbReference>
<dbReference type="Proteomes" id="UP000253570">
    <property type="component" value="Unassembled WGS sequence"/>
</dbReference>
<dbReference type="PANTHER" id="PTHR11820">
    <property type="entry name" value="ACYLPYRUVASE"/>
    <property type="match status" value="1"/>
</dbReference>
<evidence type="ECO:0000256" key="2">
    <source>
        <dbReference type="ARBA" id="ARBA00022723"/>
    </source>
</evidence>
<dbReference type="Pfam" id="PF01557">
    <property type="entry name" value="FAA_hydrolase"/>
    <property type="match status" value="1"/>
</dbReference>
<evidence type="ECO:0000313" key="4">
    <source>
        <dbReference type="EMBL" id="RCL71812.1"/>
    </source>
</evidence>
<protein>
    <submittedName>
        <fullName evidence="4">FAA hydrolase family protein</fullName>
    </submittedName>
</protein>
<proteinExistence type="inferred from homology"/>
<dbReference type="GO" id="GO:0018773">
    <property type="term" value="F:acetylpyruvate hydrolase activity"/>
    <property type="evidence" value="ECO:0007669"/>
    <property type="project" value="TreeGrafter"/>
</dbReference>
<feature type="domain" description="Fumarylacetoacetase-like C-terminal" evidence="3">
    <location>
        <begin position="81"/>
        <end position="294"/>
    </location>
</feature>
<dbReference type="EMBL" id="QOQD01000021">
    <property type="protein sequence ID" value="RCL71812.1"/>
    <property type="molecule type" value="Genomic_DNA"/>
</dbReference>
<dbReference type="PANTHER" id="PTHR11820:SF7">
    <property type="entry name" value="ACYLPYRUVASE FAHD1, MITOCHONDRIAL"/>
    <property type="match status" value="1"/>
</dbReference>
<keyword evidence="2" id="KW-0479">Metal-binding</keyword>
<organism evidence="4 5">
    <name type="scientific">PS1 clade bacterium</name>
    <dbReference type="NCBI Taxonomy" id="2175152"/>
    <lineage>
        <taxon>Bacteria</taxon>
        <taxon>Pseudomonadati</taxon>
        <taxon>Pseudomonadota</taxon>
        <taxon>Alphaproteobacteria</taxon>
        <taxon>PS1 clade</taxon>
    </lineage>
</organism>
<dbReference type="SUPFAM" id="SSF56529">
    <property type="entry name" value="FAH"/>
    <property type="match status" value="1"/>
</dbReference>
<name>A0A368DIY9_9PROT</name>
<evidence type="ECO:0000256" key="1">
    <source>
        <dbReference type="ARBA" id="ARBA00010211"/>
    </source>
</evidence>